<comment type="caution">
    <text evidence="6">The sequence shown here is derived from an EMBL/GenBank/DDBJ whole genome shotgun (WGS) entry which is preliminary data.</text>
</comment>
<name>A0ABP8EHN6_9MICO</name>
<dbReference type="InterPro" id="IPR001647">
    <property type="entry name" value="HTH_TetR"/>
</dbReference>
<feature type="region of interest" description="Disordered" evidence="3">
    <location>
        <begin position="24"/>
        <end position="68"/>
    </location>
</feature>
<dbReference type="SUPFAM" id="SSF47413">
    <property type="entry name" value="lambda repressor-like DNA-binding domains"/>
    <property type="match status" value="1"/>
</dbReference>
<evidence type="ECO:0000313" key="7">
    <source>
        <dbReference type="Proteomes" id="UP001501586"/>
    </source>
</evidence>
<dbReference type="InterPro" id="IPR009057">
    <property type="entry name" value="Homeodomain-like_sf"/>
</dbReference>
<gene>
    <name evidence="6" type="ORF">GCM10022261_10120</name>
</gene>
<dbReference type="SUPFAM" id="SSF46689">
    <property type="entry name" value="Homeodomain-like"/>
    <property type="match status" value="1"/>
</dbReference>
<feature type="compositionally biased region" description="Low complexity" evidence="3">
    <location>
        <begin position="145"/>
        <end position="164"/>
    </location>
</feature>
<feature type="DNA-binding region" description="H-T-H motif" evidence="2">
    <location>
        <begin position="224"/>
        <end position="243"/>
    </location>
</feature>
<sequence>MTPGTEKLTAAQFQLRFSHSLPRVDLMPETGSRFDLPSAADRRRPESGAPQVPQAPPSQAHRAPRGQRDIAQRIRQALQQRGLTQADLVRSTGIEKSKLSKSLAGDRRFRIEELASIARTLGASLEWLGEGDGTAAAEEEPAAAPPGGAASGAVEAPAGGAAIPTPRNAGGSPAGREHAVVPRARSRAGMDRIGEPVRRTDRVRLRITETAWRQFSERGFHRVRMADIAAEAGISPAAVHYHFTSKRQLFLASLRISAENVDRDRVEIRRSAPVESASDHVALLRRLIELKVPPSIAEDPVLDGNGPALDGSGRESDEPDGNDETSATAAGGSAMLSGDWSIWLQNYAEIAVGEGSRDDAAMLARSWNTMLTSCLAAGQRAGAFCERPPEEGAAELSIFLDGVVIRALGDADLDVNRTIDSYLHHAVLAPSNDAAPALDQPESSASDHTESHNEGERE</sequence>
<evidence type="ECO:0000259" key="4">
    <source>
        <dbReference type="PROSITE" id="PS50943"/>
    </source>
</evidence>
<dbReference type="PANTHER" id="PTHR30055">
    <property type="entry name" value="HTH-TYPE TRANSCRIPTIONAL REGULATOR RUTR"/>
    <property type="match status" value="1"/>
</dbReference>
<dbReference type="Pfam" id="PF00440">
    <property type="entry name" value="TetR_N"/>
    <property type="match status" value="1"/>
</dbReference>
<keyword evidence="1 2" id="KW-0238">DNA-binding</keyword>
<dbReference type="SMART" id="SM00530">
    <property type="entry name" value="HTH_XRE"/>
    <property type="match status" value="1"/>
</dbReference>
<feature type="region of interest" description="Disordered" evidence="3">
    <location>
        <begin position="433"/>
        <end position="458"/>
    </location>
</feature>
<feature type="compositionally biased region" description="Low complexity" evidence="3">
    <location>
        <begin position="49"/>
        <end position="60"/>
    </location>
</feature>
<dbReference type="Gene3D" id="1.10.260.40">
    <property type="entry name" value="lambda repressor-like DNA-binding domains"/>
    <property type="match status" value="1"/>
</dbReference>
<feature type="domain" description="HTH cro/C1-type" evidence="4">
    <location>
        <begin position="74"/>
        <end position="128"/>
    </location>
</feature>
<evidence type="ECO:0000256" key="1">
    <source>
        <dbReference type="ARBA" id="ARBA00023125"/>
    </source>
</evidence>
<evidence type="ECO:0000256" key="3">
    <source>
        <dbReference type="SAM" id="MobiDB-lite"/>
    </source>
</evidence>
<evidence type="ECO:0000313" key="6">
    <source>
        <dbReference type="EMBL" id="GAA4283481.1"/>
    </source>
</evidence>
<dbReference type="InterPro" id="IPR001387">
    <property type="entry name" value="Cro/C1-type_HTH"/>
</dbReference>
<keyword evidence="7" id="KW-1185">Reference proteome</keyword>
<evidence type="ECO:0000256" key="2">
    <source>
        <dbReference type="PROSITE-ProRule" id="PRU00335"/>
    </source>
</evidence>
<dbReference type="Gene3D" id="1.10.357.10">
    <property type="entry name" value="Tetracycline Repressor, domain 2"/>
    <property type="match status" value="2"/>
</dbReference>
<protein>
    <submittedName>
        <fullName evidence="6">TetR family transcriptional regulator C-terminal domain-containing protein</fullName>
    </submittedName>
</protein>
<dbReference type="Pfam" id="PF13560">
    <property type="entry name" value="HTH_31"/>
    <property type="match status" value="1"/>
</dbReference>
<feature type="region of interest" description="Disordered" evidence="3">
    <location>
        <begin position="298"/>
        <end position="330"/>
    </location>
</feature>
<evidence type="ECO:0000259" key="5">
    <source>
        <dbReference type="PROSITE" id="PS50977"/>
    </source>
</evidence>
<dbReference type="CDD" id="cd00093">
    <property type="entry name" value="HTH_XRE"/>
    <property type="match status" value="1"/>
</dbReference>
<reference evidence="7" key="1">
    <citation type="journal article" date="2019" name="Int. J. Syst. Evol. Microbiol.">
        <title>The Global Catalogue of Microorganisms (GCM) 10K type strain sequencing project: providing services to taxonomists for standard genome sequencing and annotation.</title>
        <authorList>
            <consortium name="The Broad Institute Genomics Platform"/>
            <consortium name="The Broad Institute Genome Sequencing Center for Infectious Disease"/>
            <person name="Wu L."/>
            <person name="Ma J."/>
        </authorList>
    </citation>
    <scope>NUCLEOTIDE SEQUENCE [LARGE SCALE GENOMIC DNA]</scope>
    <source>
        <strain evidence="7">JCM 17458</strain>
    </source>
</reference>
<feature type="domain" description="HTH tetR-type" evidence="5">
    <location>
        <begin position="201"/>
        <end position="261"/>
    </location>
</feature>
<feature type="compositionally biased region" description="Basic and acidic residues" evidence="3">
    <location>
        <begin position="445"/>
        <end position="458"/>
    </location>
</feature>
<proteinExistence type="predicted"/>
<dbReference type="EMBL" id="BAABAZ010000004">
    <property type="protein sequence ID" value="GAA4283481.1"/>
    <property type="molecule type" value="Genomic_DNA"/>
</dbReference>
<accession>A0ABP8EHN6</accession>
<dbReference type="PANTHER" id="PTHR30055:SF200">
    <property type="entry name" value="HTH-TYPE TRANSCRIPTIONAL REPRESSOR BDCR"/>
    <property type="match status" value="1"/>
</dbReference>
<dbReference type="InterPro" id="IPR010982">
    <property type="entry name" value="Lambda_DNA-bd_dom_sf"/>
</dbReference>
<dbReference type="PROSITE" id="PS50977">
    <property type="entry name" value="HTH_TETR_2"/>
    <property type="match status" value="1"/>
</dbReference>
<dbReference type="InterPro" id="IPR036271">
    <property type="entry name" value="Tet_transcr_reg_TetR-rel_C_sf"/>
</dbReference>
<dbReference type="InterPro" id="IPR050109">
    <property type="entry name" value="HTH-type_TetR-like_transc_reg"/>
</dbReference>
<dbReference type="Proteomes" id="UP001501586">
    <property type="component" value="Unassembled WGS sequence"/>
</dbReference>
<dbReference type="PRINTS" id="PR00455">
    <property type="entry name" value="HTHTETR"/>
</dbReference>
<dbReference type="SUPFAM" id="SSF48498">
    <property type="entry name" value="Tetracyclin repressor-like, C-terminal domain"/>
    <property type="match status" value="1"/>
</dbReference>
<organism evidence="6 7">
    <name type="scientific">Brevibacterium daeguense</name>
    <dbReference type="NCBI Taxonomy" id="909936"/>
    <lineage>
        <taxon>Bacteria</taxon>
        <taxon>Bacillati</taxon>
        <taxon>Actinomycetota</taxon>
        <taxon>Actinomycetes</taxon>
        <taxon>Micrococcales</taxon>
        <taxon>Brevibacteriaceae</taxon>
        <taxon>Brevibacterium</taxon>
    </lineage>
</organism>
<feature type="region of interest" description="Disordered" evidence="3">
    <location>
        <begin position="133"/>
        <end position="187"/>
    </location>
</feature>
<dbReference type="PROSITE" id="PS50943">
    <property type="entry name" value="HTH_CROC1"/>
    <property type="match status" value="1"/>
</dbReference>